<feature type="domain" description="CBS" evidence="7">
    <location>
        <begin position="373"/>
        <end position="434"/>
    </location>
</feature>
<reference evidence="8 9" key="1">
    <citation type="submission" date="2022-05" db="EMBL/GenBank/DDBJ databases">
        <authorList>
            <consortium name="Genoscope - CEA"/>
            <person name="William W."/>
        </authorList>
    </citation>
    <scope>NUCLEOTIDE SEQUENCE [LARGE SCALE GENOMIC DNA]</scope>
</reference>
<feature type="domain" description="CBS" evidence="7">
    <location>
        <begin position="446"/>
        <end position="503"/>
    </location>
</feature>
<evidence type="ECO:0000259" key="7">
    <source>
        <dbReference type="PROSITE" id="PS51371"/>
    </source>
</evidence>
<comment type="similarity">
    <text evidence="1">Belongs to the 5'-AMP-activated protein kinase gamma subunit family.</text>
</comment>
<accession>A0AAU9WYH5</accession>
<evidence type="ECO:0000256" key="2">
    <source>
        <dbReference type="ARBA" id="ARBA00022737"/>
    </source>
</evidence>
<evidence type="ECO:0000256" key="3">
    <source>
        <dbReference type="ARBA" id="ARBA00023122"/>
    </source>
</evidence>
<dbReference type="CDD" id="cd04618">
    <property type="entry name" value="CBS_euAMPK_gamma-like_repeat1"/>
    <property type="match status" value="1"/>
</dbReference>
<dbReference type="GO" id="GO:0019901">
    <property type="term" value="F:protein kinase binding"/>
    <property type="evidence" value="ECO:0007669"/>
    <property type="project" value="TreeGrafter"/>
</dbReference>
<dbReference type="SMART" id="SM00116">
    <property type="entry name" value="CBS"/>
    <property type="match status" value="4"/>
</dbReference>
<evidence type="ECO:0000256" key="4">
    <source>
        <dbReference type="ARBA" id="ARBA00025878"/>
    </source>
</evidence>
<proteinExistence type="inferred from homology"/>
<keyword evidence="9" id="KW-1185">Reference proteome</keyword>
<feature type="compositionally biased region" description="Acidic residues" evidence="6">
    <location>
        <begin position="131"/>
        <end position="140"/>
    </location>
</feature>
<dbReference type="GO" id="GO:0005737">
    <property type="term" value="C:cytoplasm"/>
    <property type="evidence" value="ECO:0007669"/>
    <property type="project" value="TreeGrafter"/>
</dbReference>
<feature type="domain" description="CBS" evidence="7">
    <location>
        <begin position="216"/>
        <end position="277"/>
    </location>
</feature>
<evidence type="ECO:0000313" key="8">
    <source>
        <dbReference type="EMBL" id="CAH3130690.1"/>
    </source>
</evidence>
<evidence type="ECO:0000256" key="1">
    <source>
        <dbReference type="ARBA" id="ARBA00006750"/>
    </source>
</evidence>
<sequence>MQKMADTTVAVRRNYWKFCLEQYGNRNSIGDRLWRSAEMENLHVNDDHNAFVIPGLNYPQSCNSNDDGLPQEQQSSREWVLEWNRKSDTSEVEHYLQQMQRSNSSSAPETNSDSPSGSFARSSSLPRTAGLEEEQMESEPFEIQNLSRSPSKKLMEMRQTRGEVTSDEGIADDGRGAGQVFVSLSYSVLWFSKIGNEDETYMYTNFLKTRTCYDIMPKSSKIVVFDTKLRVKKAFFGLVANGVRSAPLWDSEKHTFVGMLTISDFINILRHYYKSPLVQIDELEEYDIQAFRDYDDSNLRPELIQISPMQSLLDAVKTLVEHKIHRLPVLDPVTGNALYILTHKRILRFMFSSLTQTSPPEFMNNTLKELGIGTHHDVAVISPETPLITAFHMFSEKRVSALPVVDESGVVVDIYARFDVINLAAEKTYNNLDITVKKALEHRADGFEGVHTCCLDETLHTIIDRLTDAGVHRLVIVDKEGHCIGVLSLSDILKFLVLRPLQGTSFSNHAPGPME</sequence>
<dbReference type="Proteomes" id="UP001159428">
    <property type="component" value="Unassembled WGS sequence"/>
</dbReference>
<dbReference type="CDD" id="cd04641">
    <property type="entry name" value="CBS_euAMPK_gamma-like_repeat2"/>
    <property type="match status" value="1"/>
</dbReference>
<gene>
    <name evidence="8" type="ORF">PMEA_00014293</name>
</gene>
<dbReference type="GO" id="GO:0019887">
    <property type="term" value="F:protein kinase regulator activity"/>
    <property type="evidence" value="ECO:0007669"/>
    <property type="project" value="TreeGrafter"/>
</dbReference>
<dbReference type="InterPro" id="IPR000644">
    <property type="entry name" value="CBS_dom"/>
</dbReference>
<comment type="caution">
    <text evidence="8">The sequence shown here is derived from an EMBL/GenBank/DDBJ whole genome shotgun (WGS) entry which is preliminary data.</text>
</comment>
<dbReference type="PANTHER" id="PTHR13780:SF35">
    <property type="entry name" value="LD22662P"/>
    <property type="match status" value="1"/>
</dbReference>
<comment type="subunit">
    <text evidence="4">AMPK is a heterotrimer of an alpha catalytic subunit (PRKAA1 or PRKAA2), a beta (PRKAB1 or PRKAB2) and a gamma non-catalytic subunits (PRKAG1, PRKAG2 or PRKAG3). Interacts with FNIP1 and FNIP2.</text>
</comment>
<dbReference type="InterPro" id="IPR046342">
    <property type="entry name" value="CBS_dom_sf"/>
</dbReference>
<feature type="compositionally biased region" description="Polar residues" evidence="6">
    <location>
        <begin position="97"/>
        <end position="126"/>
    </location>
</feature>
<dbReference type="GO" id="GO:0016208">
    <property type="term" value="F:AMP binding"/>
    <property type="evidence" value="ECO:0007669"/>
    <property type="project" value="TreeGrafter"/>
</dbReference>
<dbReference type="PANTHER" id="PTHR13780">
    <property type="entry name" value="AMP-ACTIVATED PROTEIN KINASE, GAMMA REGULATORY SUBUNIT"/>
    <property type="match status" value="1"/>
</dbReference>
<keyword evidence="2" id="KW-0677">Repeat</keyword>
<organism evidence="8 9">
    <name type="scientific">Pocillopora meandrina</name>
    <dbReference type="NCBI Taxonomy" id="46732"/>
    <lineage>
        <taxon>Eukaryota</taxon>
        <taxon>Metazoa</taxon>
        <taxon>Cnidaria</taxon>
        <taxon>Anthozoa</taxon>
        <taxon>Hexacorallia</taxon>
        <taxon>Scleractinia</taxon>
        <taxon>Astrocoeniina</taxon>
        <taxon>Pocilloporidae</taxon>
        <taxon>Pocillopora</taxon>
    </lineage>
</organism>
<dbReference type="AlphaFoldDB" id="A0AAU9WYH5"/>
<dbReference type="InterPro" id="IPR050511">
    <property type="entry name" value="AMPK_gamma/SDS23_families"/>
</dbReference>
<evidence type="ECO:0000256" key="6">
    <source>
        <dbReference type="SAM" id="MobiDB-lite"/>
    </source>
</evidence>
<evidence type="ECO:0000313" key="9">
    <source>
        <dbReference type="Proteomes" id="UP001159428"/>
    </source>
</evidence>
<dbReference type="EMBL" id="CALNXJ010000025">
    <property type="protein sequence ID" value="CAH3130690.1"/>
    <property type="molecule type" value="Genomic_DNA"/>
</dbReference>
<name>A0AAU9WYH5_9CNID</name>
<dbReference type="SUPFAM" id="SSF54631">
    <property type="entry name" value="CBS-domain pair"/>
    <property type="match status" value="2"/>
</dbReference>
<dbReference type="GO" id="GO:0031588">
    <property type="term" value="C:nucleotide-activated protein kinase complex"/>
    <property type="evidence" value="ECO:0007669"/>
    <property type="project" value="TreeGrafter"/>
</dbReference>
<dbReference type="PROSITE" id="PS51371">
    <property type="entry name" value="CBS"/>
    <property type="match status" value="4"/>
</dbReference>
<feature type="region of interest" description="Disordered" evidence="6">
    <location>
        <begin position="91"/>
        <end position="170"/>
    </location>
</feature>
<keyword evidence="3 5" id="KW-0129">CBS domain</keyword>
<evidence type="ECO:0000256" key="5">
    <source>
        <dbReference type="PROSITE-ProRule" id="PRU00703"/>
    </source>
</evidence>
<dbReference type="Pfam" id="PF00571">
    <property type="entry name" value="CBS"/>
    <property type="match status" value="3"/>
</dbReference>
<feature type="domain" description="CBS" evidence="7">
    <location>
        <begin position="299"/>
        <end position="357"/>
    </location>
</feature>
<dbReference type="GO" id="GO:0005634">
    <property type="term" value="C:nucleus"/>
    <property type="evidence" value="ECO:0007669"/>
    <property type="project" value="TreeGrafter"/>
</dbReference>
<dbReference type="Gene3D" id="3.10.580.10">
    <property type="entry name" value="CBS-domain"/>
    <property type="match status" value="2"/>
</dbReference>
<protein>
    <recommendedName>
        <fullName evidence="7">CBS domain-containing protein</fullName>
    </recommendedName>
</protein>